<keyword evidence="2" id="KW-0645">Protease</keyword>
<keyword evidence="5" id="KW-0862">Zinc</keyword>
<dbReference type="InterPro" id="IPR024079">
    <property type="entry name" value="MetalloPept_cat_dom_sf"/>
</dbReference>
<keyword evidence="9" id="KW-1185">Reference proteome</keyword>
<dbReference type="SUPFAM" id="SSF55486">
    <property type="entry name" value="Metalloproteases ('zincins'), catalytic domain"/>
    <property type="match status" value="1"/>
</dbReference>
<accession>A0A6A6CZY3</accession>
<dbReference type="AlphaFoldDB" id="A0A6A6CZY3"/>
<evidence type="ECO:0000313" key="8">
    <source>
        <dbReference type="EMBL" id="KAF2172787.1"/>
    </source>
</evidence>
<keyword evidence="3" id="KW-0479">Metal-binding</keyword>
<feature type="region of interest" description="Disordered" evidence="7">
    <location>
        <begin position="34"/>
        <end position="53"/>
    </location>
</feature>
<dbReference type="Pfam" id="PF07998">
    <property type="entry name" value="Peptidase_M54"/>
    <property type="match status" value="1"/>
</dbReference>
<dbReference type="InterPro" id="IPR012962">
    <property type="entry name" value="Pept_M54_archaemetzincn"/>
</dbReference>
<dbReference type="GeneID" id="54557023"/>
<evidence type="ECO:0008006" key="10">
    <source>
        <dbReference type="Google" id="ProtNLM"/>
    </source>
</evidence>
<evidence type="ECO:0000256" key="5">
    <source>
        <dbReference type="ARBA" id="ARBA00022833"/>
    </source>
</evidence>
<dbReference type="PANTHER" id="PTHR15910:SF1">
    <property type="entry name" value="ARCHAEMETZINCIN-2"/>
    <property type="match status" value="1"/>
</dbReference>
<evidence type="ECO:0000256" key="7">
    <source>
        <dbReference type="SAM" id="MobiDB-lite"/>
    </source>
</evidence>
<dbReference type="GO" id="GO:0046872">
    <property type="term" value="F:metal ion binding"/>
    <property type="evidence" value="ECO:0007669"/>
    <property type="project" value="UniProtKB-KW"/>
</dbReference>
<comment type="cofactor">
    <cofactor evidence="1">
        <name>Zn(2+)</name>
        <dbReference type="ChEBI" id="CHEBI:29105"/>
    </cofactor>
</comment>
<dbReference type="CDD" id="cd11375">
    <property type="entry name" value="Peptidase_M54"/>
    <property type="match status" value="1"/>
</dbReference>
<dbReference type="RefSeq" id="XP_033673676.1">
    <property type="nucleotide sequence ID" value="XM_033803751.1"/>
</dbReference>
<dbReference type="GO" id="GO:0006508">
    <property type="term" value="P:proteolysis"/>
    <property type="evidence" value="ECO:0007669"/>
    <property type="project" value="UniProtKB-KW"/>
</dbReference>
<dbReference type="PANTHER" id="PTHR15910">
    <property type="entry name" value="ARCHAEMETZINCIN"/>
    <property type="match status" value="1"/>
</dbReference>
<evidence type="ECO:0000256" key="1">
    <source>
        <dbReference type="ARBA" id="ARBA00001947"/>
    </source>
</evidence>
<evidence type="ECO:0000256" key="6">
    <source>
        <dbReference type="ARBA" id="ARBA00023049"/>
    </source>
</evidence>
<keyword evidence="4" id="KW-0378">Hydrolase</keyword>
<dbReference type="Proteomes" id="UP000799537">
    <property type="component" value="Unassembled WGS sequence"/>
</dbReference>
<organism evidence="8 9">
    <name type="scientific">Zasmidium cellare ATCC 36951</name>
    <dbReference type="NCBI Taxonomy" id="1080233"/>
    <lineage>
        <taxon>Eukaryota</taxon>
        <taxon>Fungi</taxon>
        <taxon>Dikarya</taxon>
        <taxon>Ascomycota</taxon>
        <taxon>Pezizomycotina</taxon>
        <taxon>Dothideomycetes</taxon>
        <taxon>Dothideomycetidae</taxon>
        <taxon>Mycosphaerellales</taxon>
        <taxon>Mycosphaerellaceae</taxon>
        <taxon>Zasmidium</taxon>
    </lineage>
</organism>
<dbReference type="EMBL" id="ML993580">
    <property type="protein sequence ID" value="KAF2172787.1"/>
    <property type="molecule type" value="Genomic_DNA"/>
</dbReference>
<proteinExistence type="predicted"/>
<gene>
    <name evidence="8" type="ORF">M409DRAFT_16748</name>
</gene>
<dbReference type="Gene3D" id="3.40.390.10">
    <property type="entry name" value="Collagenase (Catalytic Domain)"/>
    <property type="match status" value="1"/>
</dbReference>
<protein>
    <recommendedName>
        <fullName evidence="10">Archaemetzincin-2</fullName>
    </recommendedName>
</protein>
<dbReference type="GO" id="GO:0008237">
    <property type="term" value="F:metallopeptidase activity"/>
    <property type="evidence" value="ECO:0007669"/>
    <property type="project" value="UniProtKB-KW"/>
</dbReference>
<sequence length="429" mass="47506">MPPCKHDTLVFTPSDNAKTVGYKHPSPLQLLAAAQPSGKAPKKQDRIVPSPSTFPAPLVLPGDELSFDPEYEPQSLKSWIDEPYRNEVTDERRTLYVVPVPAVSKSAAFVDGWARPGKVSPGSSVDNPKADDVLQYLQAFYHGLPVKLLSKPRLQFGPWDETSRESSTATPKYVGLNIGSQIVGIRNRASKDKIFSGQLNLNDLLDAAIAMLPRDAYALLMLVDHDLYEDEEDDFCCGRAYGGSRVAVVSTARYNPALDDLQEIEREHPWPASHCRDYVDASCREADEKTVLRNKAKKTTNPDSSPLRQAVAAWQSLPAPTTGDELRNLWLGRLCKTASHELGHCFGMDHCVYYACIMQGTAGLTEDACQPPYLCPVDLAKVLMATGTNEATWARSMLKFCERFSNDRMFVALSGWLKGRLQELESVDV</sequence>
<evidence type="ECO:0000256" key="3">
    <source>
        <dbReference type="ARBA" id="ARBA00022723"/>
    </source>
</evidence>
<name>A0A6A6CZY3_ZASCE</name>
<evidence type="ECO:0000256" key="2">
    <source>
        <dbReference type="ARBA" id="ARBA00022670"/>
    </source>
</evidence>
<evidence type="ECO:0000313" key="9">
    <source>
        <dbReference type="Proteomes" id="UP000799537"/>
    </source>
</evidence>
<evidence type="ECO:0000256" key="4">
    <source>
        <dbReference type="ARBA" id="ARBA00022801"/>
    </source>
</evidence>
<dbReference type="OrthoDB" id="2365600at2759"/>
<reference evidence="8" key="1">
    <citation type="journal article" date="2020" name="Stud. Mycol.">
        <title>101 Dothideomycetes genomes: a test case for predicting lifestyles and emergence of pathogens.</title>
        <authorList>
            <person name="Haridas S."/>
            <person name="Albert R."/>
            <person name="Binder M."/>
            <person name="Bloem J."/>
            <person name="Labutti K."/>
            <person name="Salamov A."/>
            <person name="Andreopoulos B."/>
            <person name="Baker S."/>
            <person name="Barry K."/>
            <person name="Bills G."/>
            <person name="Bluhm B."/>
            <person name="Cannon C."/>
            <person name="Castanera R."/>
            <person name="Culley D."/>
            <person name="Daum C."/>
            <person name="Ezra D."/>
            <person name="Gonzalez J."/>
            <person name="Henrissat B."/>
            <person name="Kuo A."/>
            <person name="Liang C."/>
            <person name="Lipzen A."/>
            <person name="Lutzoni F."/>
            <person name="Magnuson J."/>
            <person name="Mondo S."/>
            <person name="Nolan M."/>
            <person name="Ohm R."/>
            <person name="Pangilinan J."/>
            <person name="Park H.-J."/>
            <person name="Ramirez L."/>
            <person name="Alfaro M."/>
            <person name="Sun H."/>
            <person name="Tritt A."/>
            <person name="Yoshinaga Y."/>
            <person name="Zwiers L.-H."/>
            <person name="Turgeon B."/>
            <person name="Goodwin S."/>
            <person name="Spatafora J."/>
            <person name="Crous P."/>
            <person name="Grigoriev I."/>
        </authorList>
    </citation>
    <scope>NUCLEOTIDE SEQUENCE</scope>
    <source>
        <strain evidence="8">ATCC 36951</strain>
    </source>
</reference>
<keyword evidence="6" id="KW-0482">Metalloprotease</keyword>